<evidence type="ECO:0000313" key="5">
    <source>
        <dbReference type="EMBL" id="MBW9051060.1"/>
    </source>
</evidence>
<dbReference type="InterPro" id="IPR009057">
    <property type="entry name" value="Homeodomain-like_sf"/>
</dbReference>
<evidence type="ECO:0000259" key="4">
    <source>
        <dbReference type="PROSITE" id="PS01124"/>
    </source>
</evidence>
<dbReference type="InterPro" id="IPR018060">
    <property type="entry name" value="HTH_AraC"/>
</dbReference>
<dbReference type="PROSITE" id="PS01124">
    <property type="entry name" value="HTH_ARAC_FAMILY_2"/>
    <property type="match status" value="1"/>
</dbReference>
<evidence type="ECO:0000256" key="2">
    <source>
        <dbReference type="ARBA" id="ARBA00023125"/>
    </source>
</evidence>
<keyword evidence="3" id="KW-0804">Transcription</keyword>
<name>A0ABS7GM48_9HYPH</name>
<keyword evidence="6" id="KW-1185">Reference proteome</keyword>
<dbReference type="PANTHER" id="PTHR46796:SF14">
    <property type="entry name" value="TRANSCRIPTIONAL REGULATORY PROTEIN"/>
    <property type="match status" value="1"/>
</dbReference>
<feature type="domain" description="HTH araC/xylS-type" evidence="4">
    <location>
        <begin position="198"/>
        <end position="296"/>
    </location>
</feature>
<accession>A0ABS7GM48</accession>
<protein>
    <submittedName>
        <fullName evidence="5">Helix-turn-helix transcriptional regulator</fullName>
    </submittedName>
</protein>
<keyword evidence="1" id="KW-0805">Transcription regulation</keyword>
<evidence type="ECO:0000256" key="1">
    <source>
        <dbReference type="ARBA" id="ARBA00023015"/>
    </source>
</evidence>
<evidence type="ECO:0000256" key="3">
    <source>
        <dbReference type="ARBA" id="ARBA00023163"/>
    </source>
</evidence>
<evidence type="ECO:0000313" key="6">
    <source>
        <dbReference type="Proteomes" id="UP000717752"/>
    </source>
</evidence>
<dbReference type="InterPro" id="IPR050204">
    <property type="entry name" value="AraC_XylS_family_regulators"/>
</dbReference>
<dbReference type="Pfam" id="PF12833">
    <property type="entry name" value="HTH_18"/>
    <property type="match status" value="1"/>
</dbReference>
<sequence>MHHGAYGVELARRFNKDDAPFLKTTTLRSAQLAATRVTTGSKGSGLTDYIPIEKAYIVTVRLQPIAKFESWRAGKLMFNGSCPAGSISIMNLQDEPKLNLPTFYDCVKFYIPEVIFRELGEREDMPLITDLRYSVSAPDPVMFGFANVLAPLFNKPVEDRSLFFDHLSFAAYLHLAKTYGGAEQPPVPIGTLSEWQLRRATEMLAASVEEGCDLLALASACDLPLERFLRAFRKSTGMPPHRWLRDYKVKRATELLQMGNLPISEIAYACGFSDQSHMTRVFVSMKGCTPGAVRRAAGLSAEFDS</sequence>
<gene>
    <name evidence="5" type="ORF">JNB85_01385</name>
</gene>
<dbReference type="SUPFAM" id="SSF46689">
    <property type="entry name" value="Homeodomain-like"/>
    <property type="match status" value="2"/>
</dbReference>
<dbReference type="SMART" id="SM00342">
    <property type="entry name" value="HTH_ARAC"/>
    <property type="match status" value="1"/>
</dbReference>
<dbReference type="PANTHER" id="PTHR46796">
    <property type="entry name" value="HTH-TYPE TRANSCRIPTIONAL ACTIVATOR RHAS-RELATED"/>
    <property type="match status" value="1"/>
</dbReference>
<organism evidence="5 6">
    <name type="scientific">Rhizobium mesosinicum</name>
    <dbReference type="NCBI Taxonomy" id="335017"/>
    <lineage>
        <taxon>Bacteria</taxon>
        <taxon>Pseudomonadati</taxon>
        <taxon>Pseudomonadota</taxon>
        <taxon>Alphaproteobacteria</taxon>
        <taxon>Hyphomicrobiales</taxon>
        <taxon>Rhizobiaceae</taxon>
        <taxon>Rhizobium/Agrobacterium group</taxon>
        <taxon>Rhizobium</taxon>
    </lineage>
</organism>
<dbReference type="EMBL" id="JAEUAK010000001">
    <property type="protein sequence ID" value="MBW9051060.1"/>
    <property type="molecule type" value="Genomic_DNA"/>
</dbReference>
<dbReference type="Gene3D" id="1.10.10.60">
    <property type="entry name" value="Homeodomain-like"/>
    <property type="match status" value="2"/>
</dbReference>
<dbReference type="RefSeq" id="WP_220332600.1">
    <property type="nucleotide sequence ID" value="NZ_JAEUAK010000001.1"/>
</dbReference>
<reference evidence="5 6" key="1">
    <citation type="journal article" date="2021" name="MBio">
        <title>Poor Competitiveness of Bradyrhizobium in Pigeon Pea Root Colonization in Indian Soils.</title>
        <authorList>
            <person name="Chalasani D."/>
            <person name="Basu A."/>
            <person name="Pullabhotla S.V.S.R.N."/>
            <person name="Jorrin B."/>
            <person name="Neal A.L."/>
            <person name="Poole P.S."/>
            <person name="Podile A.R."/>
            <person name="Tkacz A."/>
        </authorList>
    </citation>
    <scope>NUCLEOTIDE SEQUENCE [LARGE SCALE GENOMIC DNA]</scope>
    <source>
        <strain evidence="5 6">HU56</strain>
    </source>
</reference>
<comment type="caution">
    <text evidence="5">The sequence shown here is derived from an EMBL/GenBank/DDBJ whole genome shotgun (WGS) entry which is preliminary data.</text>
</comment>
<proteinExistence type="predicted"/>
<keyword evidence="2" id="KW-0238">DNA-binding</keyword>
<dbReference type="Proteomes" id="UP000717752">
    <property type="component" value="Unassembled WGS sequence"/>
</dbReference>